<name>A0ABD3SUZ3_9LAMI</name>
<comment type="function">
    <text evidence="6">Catalyzes the glucosylation at the O-5 position of anthocyanidin 3-glucosides to form anthocyanidin 3,5-di-O-glucosides using UDP-glucose as sugar donor. Anthocyanidin 3,5-di-O-glucosides are molecules that are responsible for pigmentation. Also acts on anthocyanidin 3-O-(6-O-malonylglucoside). Much less active with hydroxycinnamoylglucose derivatives. No activity in the absence of the 3-O-glucoside group.</text>
</comment>
<dbReference type="InterPro" id="IPR058980">
    <property type="entry name" value="Glyco_transf_N"/>
</dbReference>
<dbReference type="Pfam" id="PF00201">
    <property type="entry name" value="UDPGT"/>
    <property type="match status" value="2"/>
</dbReference>
<keyword evidence="3" id="KW-0808">Transferase</keyword>
<evidence type="ECO:0000256" key="4">
    <source>
        <dbReference type="ARBA" id="ARBA00022729"/>
    </source>
</evidence>
<comment type="catalytic activity">
    <reaction evidence="5">
        <text>an anthocyanidin 3-O-beta-D-glucoside + UDP-alpha-D-glucose = an anthocyanidin 3,5-di-O-beta-D-glucoside + UDP + 2 H(+)</text>
        <dbReference type="Rhea" id="RHEA:35423"/>
        <dbReference type="ChEBI" id="CHEBI:15378"/>
        <dbReference type="ChEBI" id="CHEBI:16307"/>
        <dbReference type="ChEBI" id="CHEBI:57503"/>
        <dbReference type="ChEBI" id="CHEBI:58223"/>
        <dbReference type="ChEBI" id="CHEBI:58885"/>
        <dbReference type="EC" id="2.4.1.298"/>
    </reaction>
</comment>
<dbReference type="InterPro" id="IPR035595">
    <property type="entry name" value="UDP_glycos_trans_CS"/>
</dbReference>
<dbReference type="CDD" id="cd03784">
    <property type="entry name" value="GT1_Gtf-like"/>
    <property type="match status" value="2"/>
</dbReference>
<dbReference type="PANTHER" id="PTHR11926:SF1560">
    <property type="entry name" value="UDP-GLYCOSYLTRANSFERASE 74E1-RELATED"/>
    <property type="match status" value="1"/>
</dbReference>
<feature type="domain" description="Glycosyltransferase N-terminal" evidence="8">
    <location>
        <begin position="7"/>
        <end position="43"/>
    </location>
</feature>
<dbReference type="PROSITE" id="PS00375">
    <property type="entry name" value="UDPGT"/>
    <property type="match status" value="2"/>
</dbReference>
<dbReference type="EC" id="2.4.1.298" evidence="7"/>
<evidence type="ECO:0000256" key="3">
    <source>
        <dbReference type="ARBA" id="ARBA00022679"/>
    </source>
</evidence>
<accession>A0ABD3SUZ3</accession>
<evidence type="ECO:0000256" key="6">
    <source>
        <dbReference type="ARBA" id="ARBA00056922"/>
    </source>
</evidence>
<dbReference type="Pfam" id="PF26168">
    <property type="entry name" value="Glyco_transf_N"/>
    <property type="match status" value="1"/>
</dbReference>
<dbReference type="PANTHER" id="PTHR11926">
    <property type="entry name" value="GLUCOSYL/GLUCURONOSYL TRANSFERASES"/>
    <property type="match status" value="1"/>
</dbReference>
<sequence length="865" mass="98229">MADKKVVHIVVIPFPAQSHINQMLDFSKYLASNHDQLKITFITIPSKITKSTPEIPLDNSITIESISDGSEQIQEPETTAELFKRFRSVVSRNLIEFIEQQKGSIFPPKIVIYSSVLPWVLDIAHEQNMLGASFFTQSCGVSSVYYHMKNGALKFPYEESSVTLPFMPTLEISDLPSFKEVIDSDQSTMRLVADQFSNLENVDFVLFNTFEKLEIEVVSWMANRWPIKTIGPANLLLAQKHENHFDAKNYKASTEWLDERETGSVVYVSLGSLVSLKEEQMEELAHGLIMSKCYFLWVVRAEEVHKLPPNFFTSLVSEKGLVVDWCSQTQVLSHRSVSCFLTHCGWNSTIEALSYGVPLIAMAHWVDQTTNSKFIEDVWGVGIRVARGENKIVSREEIAVCVKEVSEGEKGKELRKNAEKWKRLANEAVGHINPILEFSKYLASKGLKITIITNKTVKKSAQIPLNNSIQIETISDGSEQEKKPESIEEYFKRFKTEFSKSLAKFLDEQKSSDFSAKLIVYDSTMPWVMDIAHQRSLLAASFFTQSCSVCAIYYYVKKGLLKFPYEDSEVCNLPFLPTLEMKDLPSFAEFSDPKQIIMTHLVDQFSNLEEVDWIFFNTFDKLENEIVDWMTSKWSIKTVGPTFALPHKDTKLSKNHMISLFDPNYNEACTEWLNSKETSSVIYVSFGSIAALTKEQMEELAYGLLMSSCDFLWVVRTSEEEKLPPNFTSLALERGCLIVNWCHQTEVLAHKAVACFMSHCGWNSTLEALSWGVPIIGMARWVDQTTNSKFIVDVWRVGVRVKPNENGIVEREEIVKCIEKLTQGDEGKEMRSNAYKLKELANEAVEKGGTSAGNIEDFISELLCS</sequence>
<dbReference type="SUPFAM" id="SSF53756">
    <property type="entry name" value="UDP-Glycosyltransferase/glycogen phosphorylase"/>
    <property type="match status" value="2"/>
</dbReference>
<dbReference type="Proteomes" id="UP001634393">
    <property type="component" value="Unassembled WGS sequence"/>
</dbReference>
<comment type="similarity">
    <text evidence="2">Belongs to the UDP-glycosyltransferase family.</text>
</comment>
<protein>
    <recommendedName>
        <fullName evidence="7">anthocyanidin 3-O-glucoside 5-O-glucosyltransferase</fullName>
        <ecNumber evidence="7">2.4.1.298</ecNumber>
    </recommendedName>
</protein>
<dbReference type="FunFam" id="3.40.50.2000:FF:000019">
    <property type="entry name" value="Glycosyltransferase"/>
    <property type="match status" value="2"/>
</dbReference>
<evidence type="ECO:0000256" key="1">
    <source>
        <dbReference type="ARBA" id="ARBA00004935"/>
    </source>
</evidence>
<dbReference type="EMBL" id="JBJXBP010000005">
    <property type="protein sequence ID" value="KAL3828439.1"/>
    <property type="molecule type" value="Genomic_DNA"/>
</dbReference>
<dbReference type="InterPro" id="IPR002213">
    <property type="entry name" value="UDP_glucos_trans"/>
</dbReference>
<keyword evidence="10" id="KW-1185">Reference proteome</keyword>
<keyword evidence="4" id="KW-0732">Signal</keyword>
<evidence type="ECO:0000313" key="10">
    <source>
        <dbReference type="Proteomes" id="UP001634393"/>
    </source>
</evidence>
<evidence type="ECO:0000256" key="5">
    <source>
        <dbReference type="ARBA" id="ARBA00050360"/>
    </source>
</evidence>
<comment type="caution">
    <text evidence="9">The sequence shown here is derived from an EMBL/GenBank/DDBJ whole genome shotgun (WGS) entry which is preliminary data.</text>
</comment>
<organism evidence="9 10">
    <name type="scientific">Penstemon smallii</name>
    <dbReference type="NCBI Taxonomy" id="265156"/>
    <lineage>
        <taxon>Eukaryota</taxon>
        <taxon>Viridiplantae</taxon>
        <taxon>Streptophyta</taxon>
        <taxon>Embryophyta</taxon>
        <taxon>Tracheophyta</taxon>
        <taxon>Spermatophyta</taxon>
        <taxon>Magnoliopsida</taxon>
        <taxon>eudicotyledons</taxon>
        <taxon>Gunneridae</taxon>
        <taxon>Pentapetalae</taxon>
        <taxon>asterids</taxon>
        <taxon>lamiids</taxon>
        <taxon>Lamiales</taxon>
        <taxon>Plantaginaceae</taxon>
        <taxon>Cheloneae</taxon>
        <taxon>Penstemon</taxon>
    </lineage>
</organism>
<evidence type="ECO:0000259" key="8">
    <source>
        <dbReference type="Pfam" id="PF26168"/>
    </source>
</evidence>
<evidence type="ECO:0000313" key="9">
    <source>
        <dbReference type="EMBL" id="KAL3828439.1"/>
    </source>
</evidence>
<reference evidence="9 10" key="1">
    <citation type="submission" date="2024-12" db="EMBL/GenBank/DDBJ databases">
        <title>The unique morphological basis and parallel evolutionary history of personate flowers in Penstemon.</title>
        <authorList>
            <person name="Depatie T.H."/>
            <person name="Wessinger C.A."/>
        </authorList>
    </citation>
    <scope>NUCLEOTIDE SEQUENCE [LARGE SCALE GENOMIC DNA]</scope>
    <source>
        <strain evidence="9">WTNN_2</strain>
        <tissue evidence="9">Leaf</tissue>
    </source>
</reference>
<dbReference type="AlphaFoldDB" id="A0ABD3SUZ3"/>
<proteinExistence type="inferred from homology"/>
<gene>
    <name evidence="9" type="ORF">ACJIZ3_017241</name>
</gene>
<dbReference type="Gene3D" id="3.40.50.2000">
    <property type="entry name" value="Glycogen Phosphorylase B"/>
    <property type="match status" value="4"/>
</dbReference>
<comment type="pathway">
    <text evidence="1">Pigment biosynthesis; anthocyanin biosynthesis.</text>
</comment>
<evidence type="ECO:0000256" key="2">
    <source>
        <dbReference type="ARBA" id="ARBA00009995"/>
    </source>
</evidence>
<dbReference type="GO" id="GO:0102816">
    <property type="term" value="F:UDP-D-glucose:delphinidin 3-O-glucosyl-5-O-caffeoylglucoside -O-beta-D-glucosyltransferase activity"/>
    <property type="evidence" value="ECO:0007669"/>
    <property type="project" value="UniProtKB-EC"/>
</dbReference>
<evidence type="ECO:0000256" key="7">
    <source>
        <dbReference type="ARBA" id="ARBA00066781"/>
    </source>
</evidence>